<evidence type="ECO:0000256" key="1">
    <source>
        <dbReference type="ARBA" id="ARBA00022723"/>
    </source>
</evidence>
<dbReference type="AlphaFoldDB" id="A0A5J5AI29"/>
<evidence type="ECO:0000256" key="4">
    <source>
        <dbReference type="PROSITE-ProRule" id="PRU00175"/>
    </source>
</evidence>
<protein>
    <recommendedName>
        <fullName evidence="6">RING-type domain-containing protein</fullName>
    </recommendedName>
</protein>
<evidence type="ECO:0000259" key="6">
    <source>
        <dbReference type="PROSITE" id="PS50089"/>
    </source>
</evidence>
<dbReference type="PROSITE" id="PS50089">
    <property type="entry name" value="ZF_RING_2"/>
    <property type="match status" value="1"/>
</dbReference>
<dbReference type="Gene3D" id="3.30.40.10">
    <property type="entry name" value="Zinc/RING finger domain, C3HC4 (zinc finger)"/>
    <property type="match status" value="1"/>
</dbReference>
<reference evidence="7 8" key="1">
    <citation type="submission" date="2019-09" db="EMBL/GenBank/DDBJ databases">
        <title>A chromosome-level genome assembly of the Chinese tupelo Nyssa sinensis.</title>
        <authorList>
            <person name="Yang X."/>
            <person name="Kang M."/>
            <person name="Yang Y."/>
            <person name="Xiong H."/>
            <person name="Wang M."/>
            <person name="Zhang Z."/>
            <person name="Wang Z."/>
            <person name="Wu H."/>
            <person name="Ma T."/>
            <person name="Liu J."/>
            <person name="Xi Z."/>
        </authorList>
    </citation>
    <scope>NUCLEOTIDE SEQUENCE [LARGE SCALE GENOMIC DNA]</scope>
    <source>
        <strain evidence="7">J267</strain>
        <tissue evidence="7">Leaf</tissue>
    </source>
</reference>
<keyword evidence="5" id="KW-1133">Transmembrane helix</keyword>
<evidence type="ECO:0000256" key="2">
    <source>
        <dbReference type="ARBA" id="ARBA00022771"/>
    </source>
</evidence>
<dbReference type="SUPFAM" id="SSF57850">
    <property type="entry name" value="RING/U-box"/>
    <property type="match status" value="1"/>
</dbReference>
<dbReference type="EMBL" id="CM018044">
    <property type="protein sequence ID" value="KAA8529097.1"/>
    <property type="molecule type" value="Genomic_DNA"/>
</dbReference>
<evidence type="ECO:0000256" key="3">
    <source>
        <dbReference type="ARBA" id="ARBA00022833"/>
    </source>
</evidence>
<dbReference type="InterPro" id="IPR001841">
    <property type="entry name" value="Znf_RING"/>
</dbReference>
<keyword evidence="5" id="KW-0812">Transmembrane</keyword>
<dbReference type="Pfam" id="PF13639">
    <property type="entry name" value="zf-RING_2"/>
    <property type="match status" value="1"/>
</dbReference>
<keyword evidence="8" id="KW-1185">Reference proteome</keyword>
<dbReference type="Proteomes" id="UP000325577">
    <property type="component" value="Linkage Group LG20"/>
</dbReference>
<dbReference type="GO" id="GO:0061630">
    <property type="term" value="F:ubiquitin protein ligase activity"/>
    <property type="evidence" value="ECO:0007669"/>
    <property type="project" value="TreeGrafter"/>
</dbReference>
<gene>
    <name evidence="7" type="ORF">F0562_034104</name>
</gene>
<keyword evidence="3" id="KW-0862">Zinc</keyword>
<proteinExistence type="predicted"/>
<organism evidence="7 8">
    <name type="scientific">Nyssa sinensis</name>
    <dbReference type="NCBI Taxonomy" id="561372"/>
    <lineage>
        <taxon>Eukaryota</taxon>
        <taxon>Viridiplantae</taxon>
        <taxon>Streptophyta</taxon>
        <taxon>Embryophyta</taxon>
        <taxon>Tracheophyta</taxon>
        <taxon>Spermatophyta</taxon>
        <taxon>Magnoliopsida</taxon>
        <taxon>eudicotyledons</taxon>
        <taxon>Gunneridae</taxon>
        <taxon>Pentapetalae</taxon>
        <taxon>asterids</taxon>
        <taxon>Cornales</taxon>
        <taxon>Nyssaceae</taxon>
        <taxon>Nyssa</taxon>
    </lineage>
</organism>
<dbReference type="PANTHER" id="PTHR45969:SF5">
    <property type="entry name" value="E3 UBIQUITIN-PROTEIN LIGASE RHA2A"/>
    <property type="match status" value="1"/>
</dbReference>
<feature type="domain" description="RING-type" evidence="6">
    <location>
        <begin position="123"/>
        <end position="165"/>
    </location>
</feature>
<dbReference type="InterPro" id="IPR013083">
    <property type="entry name" value="Znf_RING/FYVE/PHD"/>
</dbReference>
<dbReference type="GO" id="GO:0008270">
    <property type="term" value="F:zinc ion binding"/>
    <property type="evidence" value="ECO:0007669"/>
    <property type="project" value="UniProtKB-KW"/>
</dbReference>
<dbReference type="PANTHER" id="PTHR45969">
    <property type="entry name" value="RING ZINC FINGER PROTEIN-RELATED"/>
    <property type="match status" value="1"/>
</dbReference>
<keyword evidence="2 4" id="KW-0863">Zinc-finger</keyword>
<keyword evidence="5" id="KW-0472">Membrane</keyword>
<name>A0A5J5AI29_9ASTE</name>
<evidence type="ECO:0000256" key="5">
    <source>
        <dbReference type="SAM" id="Phobius"/>
    </source>
</evidence>
<evidence type="ECO:0000313" key="7">
    <source>
        <dbReference type="EMBL" id="KAA8529097.1"/>
    </source>
</evidence>
<dbReference type="SMART" id="SM00184">
    <property type="entry name" value="RING"/>
    <property type="match status" value="1"/>
</dbReference>
<sequence length="192" mass="21196">MSRVGSGIQLGGQFAIETQITPYPSVKEGEMKRNQLNDVSSESIPILLVAIVANCVSYLRSLFFALLQSVGFSRFNPEDIDGGLLGAVGSGLAGLIVLAEQLNLNRAFSYRYSSNDIGAGSDCVVCLSGLRDGDQVRRLACCHVFHKECFDGWLDQLHFDCPLCRSQLVQEERVVVMERRVTGDLVMWFSLR</sequence>
<accession>A0A5J5AI29</accession>
<dbReference type="GO" id="GO:0016567">
    <property type="term" value="P:protein ubiquitination"/>
    <property type="evidence" value="ECO:0007669"/>
    <property type="project" value="TreeGrafter"/>
</dbReference>
<dbReference type="OrthoDB" id="8062037at2759"/>
<keyword evidence="1" id="KW-0479">Metal-binding</keyword>
<feature type="transmembrane region" description="Helical" evidence="5">
    <location>
        <begin position="44"/>
        <end position="67"/>
    </location>
</feature>
<evidence type="ECO:0000313" key="8">
    <source>
        <dbReference type="Proteomes" id="UP000325577"/>
    </source>
</evidence>